<dbReference type="GO" id="GO:0004061">
    <property type="term" value="F:arylformamidase activity"/>
    <property type="evidence" value="ECO:0007669"/>
    <property type="project" value="InterPro"/>
</dbReference>
<dbReference type="PANTHER" id="PTHR31118:SF32">
    <property type="entry name" value="KYNURENINE FORMAMIDASE"/>
    <property type="match status" value="1"/>
</dbReference>
<organism evidence="1 2">
    <name type="scientific">Croceitalea dokdonensis DOKDO 023</name>
    <dbReference type="NCBI Taxonomy" id="1300341"/>
    <lineage>
        <taxon>Bacteria</taxon>
        <taxon>Pseudomonadati</taxon>
        <taxon>Bacteroidota</taxon>
        <taxon>Flavobacteriia</taxon>
        <taxon>Flavobacteriales</taxon>
        <taxon>Flavobacteriaceae</taxon>
        <taxon>Croceitalea</taxon>
    </lineage>
</organism>
<accession>A0A0P7ABJ7</accession>
<dbReference type="Pfam" id="PF04199">
    <property type="entry name" value="Cyclase"/>
    <property type="match status" value="1"/>
</dbReference>
<dbReference type="SUPFAM" id="SSF102198">
    <property type="entry name" value="Putative cyclase"/>
    <property type="match status" value="1"/>
</dbReference>
<proteinExistence type="predicted"/>
<dbReference type="AlphaFoldDB" id="A0A0P7ABJ7"/>
<dbReference type="GO" id="GO:0019441">
    <property type="term" value="P:L-tryptophan catabolic process to kynurenine"/>
    <property type="evidence" value="ECO:0007669"/>
    <property type="project" value="InterPro"/>
</dbReference>
<dbReference type="Gene3D" id="3.50.30.50">
    <property type="entry name" value="Putative cyclase"/>
    <property type="match status" value="1"/>
</dbReference>
<dbReference type="EMBL" id="LDJX01000008">
    <property type="protein sequence ID" value="KPM30533.1"/>
    <property type="molecule type" value="Genomic_DNA"/>
</dbReference>
<dbReference type="STRING" id="1300341.I595_3354"/>
<reference evidence="1 2" key="1">
    <citation type="submission" date="2015-09" db="EMBL/GenBank/DDBJ databases">
        <title>Genome sequence of the marine flavobacterium Croceitalea dokdonensis DOKDO 023 that contains proton- and sodium-pumping rhodopsins.</title>
        <authorList>
            <person name="Kwon S.-K."/>
            <person name="Lee H.K."/>
            <person name="Kwak M.-J."/>
            <person name="Kim J.F."/>
        </authorList>
    </citation>
    <scope>NUCLEOTIDE SEQUENCE [LARGE SCALE GENOMIC DNA]</scope>
    <source>
        <strain evidence="1 2">DOKDO 023</strain>
    </source>
</reference>
<evidence type="ECO:0000313" key="1">
    <source>
        <dbReference type="EMBL" id="KPM30533.1"/>
    </source>
</evidence>
<sequence length="214" mass="23128">MEGFGDKKIIDLTLTLTNEMNGVSITEARNLAKDGWNASTLELYSHVGTHMDAPLHFEVNSQSIDEIPVARFISKAWVVDLSHIGPSGLITVADMAPIAATIQKGESVILQTGWSKKVGTKGYRDELPRISKELALWLGEKGVGLLGVEPPSVADVNNIDEVTEIHTILMKNDILIVEGLTNLDQLSKSQVTLIATPLKILRGDGAPARVLALE</sequence>
<dbReference type="Proteomes" id="UP000050280">
    <property type="component" value="Unassembled WGS sequence"/>
</dbReference>
<evidence type="ECO:0000313" key="2">
    <source>
        <dbReference type="Proteomes" id="UP000050280"/>
    </source>
</evidence>
<dbReference type="InterPro" id="IPR037175">
    <property type="entry name" value="KFase_sf"/>
</dbReference>
<dbReference type="PATRIC" id="fig|1300341.3.peg.3500"/>
<comment type="caution">
    <text evidence="1">The sequence shown here is derived from an EMBL/GenBank/DDBJ whole genome shotgun (WGS) entry which is preliminary data.</text>
</comment>
<dbReference type="PANTHER" id="PTHR31118">
    <property type="entry name" value="CYCLASE-LIKE PROTEIN 2"/>
    <property type="match status" value="1"/>
</dbReference>
<dbReference type="RefSeq" id="WP_054560321.1">
    <property type="nucleotide sequence ID" value="NZ_LDJX01000008.1"/>
</dbReference>
<gene>
    <name evidence="1" type="ORF">I595_3354</name>
</gene>
<dbReference type="InterPro" id="IPR007325">
    <property type="entry name" value="KFase/CYL"/>
</dbReference>
<name>A0A0P7ABJ7_9FLAO</name>
<dbReference type="OrthoDB" id="9796085at2"/>
<protein>
    <submittedName>
        <fullName evidence="1">Putative cyclase</fullName>
    </submittedName>
</protein>
<keyword evidence="2" id="KW-1185">Reference proteome</keyword>